<reference evidence="7" key="1">
    <citation type="submission" date="2017-01" db="EMBL/GenBank/DDBJ databases">
        <authorList>
            <person name="Wang Y."/>
            <person name="White M."/>
            <person name="Kvist S."/>
            <person name="Moncalvo J.-M."/>
        </authorList>
    </citation>
    <scope>NUCLEOTIDE SEQUENCE [LARGE SCALE GENOMIC DNA]</scope>
    <source>
        <strain evidence="7">ID-206-W2</strain>
    </source>
</reference>
<evidence type="ECO:0000313" key="6">
    <source>
        <dbReference type="EMBL" id="OMJ17964.1"/>
    </source>
</evidence>
<dbReference type="OrthoDB" id="6132182at2759"/>
<organism evidence="6 7">
    <name type="scientific">Smittium culicis</name>
    <dbReference type="NCBI Taxonomy" id="133412"/>
    <lineage>
        <taxon>Eukaryota</taxon>
        <taxon>Fungi</taxon>
        <taxon>Fungi incertae sedis</taxon>
        <taxon>Zoopagomycota</taxon>
        <taxon>Kickxellomycotina</taxon>
        <taxon>Harpellomycetes</taxon>
        <taxon>Harpellales</taxon>
        <taxon>Legeriomycetaceae</taxon>
        <taxon>Smittium</taxon>
    </lineage>
</organism>
<accession>A0A1R1XTM7</accession>
<feature type="domain" description="Tyrosinase copper-binding" evidence="5">
    <location>
        <begin position="225"/>
        <end position="236"/>
    </location>
</feature>
<evidence type="ECO:0000259" key="5">
    <source>
        <dbReference type="PROSITE" id="PS00498"/>
    </source>
</evidence>
<dbReference type="Pfam" id="PF00264">
    <property type="entry name" value="Tyrosinase"/>
    <property type="match status" value="1"/>
</dbReference>
<dbReference type="InterPro" id="IPR050316">
    <property type="entry name" value="Tyrosinase/Hemocyanin"/>
</dbReference>
<dbReference type="EMBL" id="LSSM01003415">
    <property type="protein sequence ID" value="OMJ17964.1"/>
    <property type="molecule type" value="Genomic_DNA"/>
</dbReference>
<dbReference type="PROSITE" id="PS00497">
    <property type="entry name" value="TYROSINASE_1"/>
    <property type="match status" value="1"/>
</dbReference>
<dbReference type="GO" id="GO:0046872">
    <property type="term" value="F:metal ion binding"/>
    <property type="evidence" value="ECO:0007669"/>
    <property type="project" value="UniProtKB-KW"/>
</dbReference>
<dbReference type="AlphaFoldDB" id="A0A1R1XTM7"/>
<dbReference type="PANTHER" id="PTHR11474">
    <property type="entry name" value="TYROSINASE FAMILY MEMBER"/>
    <property type="match status" value="1"/>
</dbReference>
<feature type="domain" description="Tyrosinase copper-binding" evidence="4">
    <location>
        <begin position="84"/>
        <end position="101"/>
    </location>
</feature>
<dbReference type="Gene3D" id="1.10.1280.10">
    <property type="entry name" value="Di-copper center containing domain from catechol oxidase"/>
    <property type="match status" value="1"/>
</dbReference>
<evidence type="ECO:0000259" key="4">
    <source>
        <dbReference type="PROSITE" id="PS00497"/>
    </source>
</evidence>
<name>A0A1R1XTM7_9FUNG</name>
<dbReference type="GO" id="GO:0016491">
    <property type="term" value="F:oxidoreductase activity"/>
    <property type="evidence" value="ECO:0007669"/>
    <property type="project" value="InterPro"/>
</dbReference>
<dbReference type="SUPFAM" id="SSF48056">
    <property type="entry name" value="Di-copper centre-containing domain"/>
    <property type="match status" value="1"/>
</dbReference>
<keyword evidence="7" id="KW-1185">Reference proteome</keyword>
<evidence type="ECO:0000256" key="3">
    <source>
        <dbReference type="SAM" id="SignalP"/>
    </source>
</evidence>
<proteinExistence type="predicted"/>
<dbReference type="Proteomes" id="UP000187429">
    <property type="component" value="Unassembled WGS sequence"/>
</dbReference>
<evidence type="ECO:0000256" key="1">
    <source>
        <dbReference type="ARBA" id="ARBA00022723"/>
    </source>
</evidence>
<feature type="signal peptide" evidence="3">
    <location>
        <begin position="1"/>
        <end position="23"/>
    </location>
</feature>
<dbReference type="PRINTS" id="PR00092">
    <property type="entry name" value="TYROSINASE"/>
</dbReference>
<sequence>MKFFVSIFFCVLGVLQNVINAQGNNLPNPQLSRGRCRNRVVRKEVTSMTRQEWNDFANANVMLHNAGYFEGLAKIHDDYAMAIHGNGFFFPWHRRFVKHYEMLLQSMNRNVVVPYWDWTRNWQNPETNPVLSNRFMGGNGVGGGNCVRDGLIHDWDRSFPTQDCVKRGFRQGNTPGPFWPMDAVLRVLQSSNDFRTFSTNIENGPHGNVHLGIGLDFQEMHAPNDPLFFLHHGMVDRIWSIWQAQNPRIANDITSNDIDGNPISPDTLLPFYNEPISSSVFDGSSGYCYTYDDLATRSLEEFINKDDMRSRLKSQLGSVLPICNSTITEGYFPSVKPDTNHFMFAPNITARDQMNNLVRNEVLNILNCRV</sequence>
<protein>
    <submittedName>
        <fullName evidence="6">Grixazone synthase</fullName>
    </submittedName>
</protein>
<feature type="chain" id="PRO_5013136658" evidence="3">
    <location>
        <begin position="24"/>
        <end position="370"/>
    </location>
</feature>
<keyword evidence="2" id="KW-0186">Copper</keyword>
<keyword evidence="3" id="KW-0732">Signal</keyword>
<evidence type="ECO:0000313" key="7">
    <source>
        <dbReference type="Proteomes" id="UP000187429"/>
    </source>
</evidence>
<keyword evidence="1" id="KW-0479">Metal-binding</keyword>
<dbReference type="PROSITE" id="PS00498">
    <property type="entry name" value="TYROSINASE_2"/>
    <property type="match status" value="1"/>
</dbReference>
<evidence type="ECO:0000256" key="2">
    <source>
        <dbReference type="ARBA" id="ARBA00023008"/>
    </source>
</evidence>
<dbReference type="InterPro" id="IPR002227">
    <property type="entry name" value="Tyrosinase_Cu-bd"/>
</dbReference>
<dbReference type="InterPro" id="IPR008922">
    <property type="entry name" value="Di-copper_centre_dom_sf"/>
</dbReference>
<dbReference type="PANTHER" id="PTHR11474:SF126">
    <property type="entry name" value="TYROSINASE-LIKE PROTEIN TYR-1-RELATED"/>
    <property type="match status" value="1"/>
</dbReference>
<gene>
    <name evidence="6" type="ORF">AYI69_g7222</name>
</gene>
<comment type="caution">
    <text evidence="6">The sequence shown here is derived from an EMBL/GenBank/DDBJ whole genome shotgun (WGS) entry which is preliminary data.</text>
</comment>